<dbReference type="Proteomes" id="UP000619293">
    <property type="component" value="Unassembled WGS sequence"/>
</dbReference>
<keyword evidence="2" id="KW-1185">Reference proteome</keyword>
<evidence type="ECO:0000313" key="2">
    <source>
        <dbReference type="Proteomes" id="UP000619293"/>
    </source>
</evidence>
<dbReference type="AlphaFoldDB" id="A0A8J3NW18"/>
<sequence length="159" mass="16253">MAAVRARGGAAVVNGSGDAAAGPRGPGEDAVAIVRLFACLACEGDDIEPLRGDAAGGPPSGEHAGAGTAYRLGVRAGRRVEQELVARLVAMAARRDRRPVPMGYDAARVADPEYRRGLVAGRRLVHGALLVSWRMAHGEACPACGATGINGHDPACCYA</sequence>
<comment type="caution">
    <text evidence="1">The sequence shown here is derived from an EMBL/GenBank/DDBJ whole genome shotgun (WGS) entry which is preliminary data.</text>
</comment>
<evidence type="ECO:0000313" key="1">
    <source>
        <dbReference type="EMBL" id="GIF94466.1"/>
    </source>
</evidence>
<name>A0A8J3NW18_9ACTN</name>
<dbReference type="EMBL" id="BONG01000098">
    <property type="protein sequence ID" value="GIF94466.1"/>
    <property type="molecule type" value="Genomic_DNA"/>
</dbReference>
<reference evidence="1 2" key="1">
    <citation type="submission" date="2021-01" db="EMBL/GenBank/DDBJ databases">
        <title>Whole genome shotgun sequence of Catellatospora chokoriensis NBRC 107358.</title>
        <authorList>
            <person name="Komaki H."/>
            <person name="Tamura T."/>
        </authorList>
    </citation>
    <scope>NUCLEOTIDE SEQUENCE [LARGE SCALE GENOMIC DNA]</scope>
    <source>
        <strain evidence="1 2">NBRC 107358</strain>
    </source>
</reference>
<organism evidence="1 2">
    <name type="scientific">Catellatospora chokoriensis</name>
    <dbReference type="NCBI Taxonomy" id="310353"/>
    <lineage>
        <taxon>Bacteria</taxon>
        <taxon>Bacillati</taxon>
        <taxon>Actinomycetota</taxon>
        <taxon>Actinomycetes</taxon>
        <taxon>Micromonosporales</taxon>
        <taxon>Micromonosporaceae</taxon>
        <taxon>Catellatospora</taxon>
    </lineage>
</organism>
<accession>A0A8J3NW18</accession>
<gene>
    <name evidence="1" type="ORF">Cch02nite_79100</name>
</gene>
<protein>
    <submittedName>
        <fullName evidence="1">Uncharacterized protein</fullName>
    </submittedName>
</protein>
<proteinExistence type="predicted"/>